<proteinExistence type="predicted"/>
<feature type="compositionally biased region" description="Polar residues" evidence="1">
    <location>
        <begin position="173"/>
        <end position="184"/>
    </location>
</feature>
<reference evidence="3" key="1">
    <citation type="submission" date="2017-02" db="UniProtKB">
        <authorList>
            <consortium name="WormBaseParasite"/>
        </authorList>
    </citation>
    <scope>IDENTIFICATION</scope>
</reference>
<sequence length="229" mass="26424">MISNNDNNRMMFQRKPKQSLQELVSGTQKYRMMVPGPGHVDEEQELHASLLHQDDEGSESDIEINSSGEKQVLDRATTKKQQKQGNRDHEALRREYSTSTLERPRPITPTSWCAIENYVEGSAEADDGSPPIATKKQKIHVSIPNHNVPQTPRRRRVSMSWFDFYETMSTQVPSQTRRSMSGRTTPLHDYDGDILEENPRYRNVAPPKPVIHRRSSTDWENFMDSGKRF</sequence>
<evidence type="ECO:0000313" key="2">
    <source>
        <dbReference type="Proteomes" id="UP000050640"/>
    </source>
</evidence>
<name>A0A0R3RNJ2_9BILA</name>
<dbReference type="Proteomes" id="UP000050640">
    <property type="component" value="Unplaced"/>
</dbReference>
<protein>
    <submittedName>
        <fullName evidence="3">Uncharacterized protein</fullName>
    </submittedName>
</protein>
<evidence type="ECO:0000313" key="3">
    <source>
        <dbReference type="WBParaSite" id="EEL_0000305201-mRNA-1"/>
    </source>
</evidence>
<feature type="region of interest" description="Disordered" evidence="1">
    <location>
        <begin position="54"/>
        <end position="108"/>
    </location>
</feature>
<dbReference type="WBParaSite" id="EEL_0000305201-mRNA-1">
    <property type="protein sequence ID" value="EEL_0000305201-mRNA-1"/>
    <property type="gene ID" value="EEL_0000305201"/>
</dbReference>
<accession>A0A0R3RNJ2</accession>
<feature type="region of interest" description="Disordered" evidence="1">
    <location>
        <begin position="173"/>
        <end position="194"/>
    </location>
</feature>
<organism evidence="2 3">
    <name type="scientific">Elaeophora elaphi</name>
    <dbReference type="NCBI Taxonomy" id="1147741"/>
    <lineage>
        <taxon>Eukaryota</taxon>
        <taxon>Metazoa</taxon>
        <taxon>Ecdysozoa</taxon>
        <taxon>Nematoda</taxon>
        <taxon>Chromadorea</taxon>
        <taxon>Rhabditida</taxon>
        <taxon>Spirurina</taxon>
        <taxon>Spiruromorpha</taxon>
        <taxon>Filarioidea</taxon>
        <taxon>Onchocercidae</taxon>
        <taxon>Elaeophora</taxon>
    </lineage>
</organism>
<dbReference type="STRING" id="1147741.A0A0R3RNJ2"/>
<keyword evidence="2" id="KW-1185">Reference proteome</keyword>
<evidence type="ECO:0000256" key="1">
    <source>
        <dbReference type="SAM" id="MobiDB-lite"/>
    </source>
</evidence>
<dbReference type="AlphaFoldDB" id="A0A0R3RNJ2"/>
<feature type="compositionally biased region" description="Basic and acidic residues" evidence="1">
    <location>
        <begin position="85"/>
        <end position="96"/>
    </location>
</feature>